<dbReference type="KEGG" id="ccl:Clocl_0571"/>
<keyword evidence="12" id="KW-0902">Two-component regulatory system</keyword>
<dbReference type="InterPro" id="IPR005467">
    <property type="entry name" value="His_kinase_dom"/>
</dbReference>
<keyword evidence="13 14" id="KW-0472">Membrane</keyword>
<gene>
    <name evidence="16" type="ordered locus">Clocl_0571</name>
</gene>
<dbReference type="RefSeq" id="WP_014253913.1">
    <property type="nucleotide sequence ID" value="NC_016627.1"/>
</dbReference>
<dbReference type="InterPro" id="IPR004358">
    <property type="entry name" value="Sig_transdc_His_kin-like_C"/>
</dbReference>
<dbReference type="InterPro" id="IPR033479">
    <property type="entry name" value="dCache_1"/>
</dbReference>
<keyword evidence="7 14" id="KW-0812">Transmembrane</keyword>
<feature type="transmembrane region" description="Helical" evidence="14">
    <location>
        <begin position="320"/>
        <end position="342"/>
    </location>
</feature>
<evidence type="ECO:0000256" key="1">
    <source>
        <dbReference type="ARBA" id="ARBA00000085"/>
    </source>
</evidence>
<keyword evidence="6" id="KW-0808">Transferase</keyword>
<dbReference type="STRING" id="720554.Clocl_0571"/>
<dbReference type="EC" id="2.7.13.3" evidence="3"/>
<dbReference type="HOGENOM" id="CLU_453945_0_0_9"/>
<comment type="catalytic activity">
    <reaction evidence="1">
        <text>ATP + protein L-histidine = ADP + protein N-phospho-L-histidine.</text>
        <dbReference type="EC" id="2.7.13.3"/>
    </reaction>
</comment>
<keyword evidence="10" id="KW-0067">ATP-binding</keyword>
<evidence type="ECO:0000256" key="2">
    <source>
        <dbReference type="ARBA" id="ARBA00004651"/>
    </source>
</evidence>
<evidence type="ECO:0000256" key="5">
    <source>
        <dbReference type="ARBA" id="ARBA00022553"/>
    </source>
</evidence>
<evidence type="ECO:0000256" key="4">
    <source>
        <dbReference type="ARBA" id="ARBA00022475"/>
    </source>
</evidence>
<dbReference type="Proteomes" id="UP000005435">
    <property type="component" value="Chromosome"/>
</dbReference>
<dbReference type="OrthoDB" id="9792686at2"/>
<dbReference type="PROSITE" id="PS50109">
    <property type="entry name" value="HIS_KIN"/>
    <property type="match status" value="1"/>
</dbReference>
<accession>G8LTT6</accession>
<reference evidence="17" key="1">
    <citation type="submission" date="2011-12" db="EMBL/GenBank/DDBJ databases">
        <title>Complete sequence of Clostridium clariflavum DSM 19732.</title>
        <authorList>
            <consortium name="US DOE Joint Genome Institute"/>
            <person name="Lucas S."/>
            <person name="Han J."/>
            <person name="Lapidus A."/>
            <person name="Cheng J.-F."/>
            <person name="Goodwin L."/>
            <person name="Pitluck S."/>
            <person name="Peters L."/>
            <person name="Teshima H."/>
            <person name="Detter J.C."/>
            <person name="Han C."/>
            <person name="Tapia R."/>
            <person name="Land M."/>
            <person name="Hauser L."/>
            <person name="Kyrpides N."/>
            <person name="Ivanova N."/>
            <person name="Pagani I."/>
            <person name="Kitzmiller T."/>
            <person name="Lynd L."/>
            <person name="Izquierdo J."/>
            <person name="Woyke T."/>
        </authorList>
    </citation>
    <scope>NUCLEOTIDE SEQUENCE [LARGE SCALE GENOMIC DNA]</scope>
    <source>
        <strain evidence="17">DSM 19732 / NBRC 101661 / EBR45</strain>
    </source>
</reference>
<evidence type="ECO:0000256" key="9">
    <source>
        <dbReference type="ARBA" id="ARBA00022777"/>
    </source>
</evidence>
<dbReference type="PRINTS" id="PR00344">
    <property type="entry name" value="BCTRLSENSOR"/>
</dbReference>
<keyword evidence="9 16" id="KW-0418">Kinase</keyword>
<dbReference type="PANTHER" id="PTHR43065">
    <property type="entry name" value="SENSOR HISTIDINE KINASE"/>
    <property type="match status" value="1"/>
</dbReference>
<dbReference type="PANTHER" id="PTHR43065:SF10">
    <property type="entry name" value="PEROXIDE STRESS-ACTIVATED HISTIDINE KINASE MAK3"/>
    <property type="match status" value="1"/>
</dbReference>
<proteinExistence type="predicted"/>
<sequence length="601" mass="67708" precursor="true">MFFSPKKLLLHSRKNKILNAWKLIAAFAAIVIICVSIIVWASSYMMANSILEHSRESAKELIKQTSKNIQTVLEQLDDFAMTVSRDNKLATYVLEYDNIEDEEEKKQKLELIDEILNKYCKTREEIDHISIITKNNTHILNGLKQNLLSDLNIFNFDVQAFREGNKKSLWLSTHVSDQNSKLSASEKGKVFSIVKGIYSISTLKSQETIIINIKESYLHDLIADIKFLDESNVFIISGDGKYVMNTQDNNLNGQPVKYSFTNEILDKKNGEDIREIDGKKYLITYNTIEDINGTELKWTVVDITPVSSIIKGIKTEMRNIFFIGILCIVFGLIISTLITRVYDSNLDKRYAEKHSIIMERERLATLGQMVGGIAHNLKTPIMSIAGGLEAISELIDEYDNSIGDEEVTREDHHEIAADILNWVEKIKPYCVYMSDVISAVKGQTANLGDSTTLNFTVGELVKRVKILMSHELKKNKCRLNTIVNVDENTTIKGEINNLVQIMNNLISNSIEAYNGESGEIDLILQKNNNNLEIVVRDYGCGIPEKVKEKLLKSMITTKGKNGTGLGLYISYSTIKGKFGGTIHIDSEEGRGTTITVVIPII</sequence>
<keyword evidence="5" id="KW-0597">Phosphoprotein</keyword>
<name>G8LTT6_ACECE</name>
<evidence type="ECO:0000259" key="15">
    <source>
        <dbReference type="PROSITE" id="PS50109"/>
    </source>
</evidence>
<dbReference type="Pfam" id="PF02518">
    <property type="entry name" value="HATPase_c"/>
    <property type="match status" value="1"/>
</dbReference>
<dbReference type="SUPFAM" id="SSF55874">
    <property type="entry name" value="ATPase domain of HSP90 chaperone/DNA topoisomerase II/histidine kinase"/>
    <property type="match status" value="1"/>
</dbReference>
<evidence type="ECO:0000256" key="13">
    <source>
        <dbReference type="ARBA" id="ARBA00023136"/>
    </source>
</evidence>
<dbReference type="Gene3D" id="3.30.450.20">
    <property type="entry name" value="PAS domain"/>
    <property type="match status" value="1"/>
</dbReference>
<evidence type="ECO:0000256" key="11">
    <source>
        <dbReference type="ARBA" id="ARBA00022989"/>
    </source>
</evidence>
<evidence type="ECO:0000313" key="16">
    <source>
        <dbReference type="EMBL" id="AEV67282.1"/>
    </source>
</evidence>
<dbReference type="Pfam" id="PF02743">
    <property type="entry name" value="dCache_1"/>
    <property type="match status" value="1"/>
</dbReference>
<dbReference type="Gene3D" id="1.10.287.130">
    <property type="match status" value="1"/>
</dbReference>
<keyword evidence="17" id="KW-1185">Reference proteome</keyword>
<keyword evidence="8" id="KW-0547">Nucleotide-binding</keyword>
<evidence type="ECO:0000256" key="3">
    <source>
        <dbReference type="ARBA" id="ARBA00012438"/>
    </source>
</evidence>
<dbReference type="GO" id="GO:0005886">
    <property type="term" value="C:plasma membrane"/>
    <property type="evidence" value="ECO:0007669"/>
    <property type="project" value="UniProtKB-SubCell"/>
</dbReference>
<evidence type="ECO:0000256" key="14">
    <source>
        <dbReference type="SAM" id="Phobius"/>
    </source>
</evidence>
<dbReference type="EMBL" id="CP003065">
    <property type="protein sequence ID" value="AEV67282.1"/>
    <property type="molecule type" value="Genomic_DNA"/>
</dbReference>
<evidence type="ECO:0000256" key="12">
    <source>
        <dbReference type="ARBA" id="ARBA00023012"/>
    </source>
</evidence>
<feature type="domain" description="Histidine kinase" evidence="15">
    <location>
        <begin position="372"/>
        <end position="601"/>
    </location>
</feature>
<dbReference type="eggNOG" id="COG4191">
    <property type="taxonomic scope" value="Bacteria"/>
</dbReference>
<evidence type="ECO:0000313" key="17">
    <source>
        <dbReference type="Proteomes" id="UP000005435"/>
    </source>
</evidence>
<dbReference type="InterPro" id="IPR003661">
    <property type="entry name" value="HisK_dim/P_dom"/>
</dbReference>
<dbReference type="CDD" id="cd00082">
    <property type="entry name" value="HisKA"/>
    <property type="match status" value="1"/>
</dbReference>
<dbReference type="GO" id="GO:0000155">
    <property type="term" value="F:phosphorelay sensor kinase activity"/>
    <property type="evidence" value="ECO:0007669"/>
    <property type="project" value="InterPro"/>
</dbReference>
<protein>
    <recommendedName>
        <fullName evidence="3">histidine kinase</fullName>
        <ecNumber evidence="3">2.7.13.3</ecNumber>
    </recommendedName>
</protein>
<reference evidence="16 17" key="2">
    <citation type="journal article" date="2012" name="Stand. Genomic Sci.">
        <title>Complete Genome Sequence of Clostridium clariflavum DSM 19732.</title>
        <authorList>
            <person name="Izquierdo J.A."/>
            <person name="Goodwin L."/>
            <person name="Davenport K.W."/>
            <person name="Teshima H."/>
            <person name="Bruce D."/>
            <person name="Detter C."/>
            <person name="Tapia R."/>
            <person name="Han S."/>
            <person name="Land M."/>
            <person name="Hauser L."/>
            <person name="Jeffries C.D."/>
            <person name="Han J."/>
            <person name="Pitluck S."/>
            <person name="Nolan M."/>
            <person name="Chen A."/>
            <person name="Huntemann M."/>
            <person name="Mavromatis K."/>
            <person name="Mikhailova N."/>
            <person name="Liolios K."/>
            <person name="Woyke T."/>
            <person name="Lynd L.R."/>
        </authorList>
    </citation>
    <scope>NUCLEOTIDE SEQUENCE [LARGE SCALE GENOMIC DNA]</scope>
    <source>
        <strain evidence="17">DSM 19732 / NBRC 101661 / EBR45</strain>
    </source>
</reference>
<evidence type="ECO:0000256" key="7">
    <source>
        <dbReference type="ARBA" id="ARBA00022692"/>
    </source>
</evidence>
<evidence type="ECO:0000256" key="6">
    <source>
        <dbReference type="ARBA" id="ARBA00022679"/>
    </source>
</evidence>
<comment type="subcellular location">
    <subcellularLocation>
        <location evidence="2">Cell membrane</location>
        <topology evidence="2">Multi-pass membrane protein</topology>
    </subcellularLocation>
</comment>
<dbReference type="GO" id="GO:0005524">
    <property type="term" value="F:ATP binding"/>
    <property type="evidence" value="ECO:0007669"/>
    <property type="project" value="UniProtKB-KW"/>
</dbReference>
<dbReference type="SMART" id="SM00387">
    <property type="entry name" value="HATPase_c"/>
    <property type="match status" value="1"/>
</dbReference>
<evidence type="ECO:0000256" key="8">
    <source>
        <dbReference type="ARBA" id="ARBA00022741"/>
    </source>
</evidence>
<dbReference type="InterPro" id="IPR003594">
    <property type="entry name" value="HATPase_dom"/>
</dbReference>
<keyword evidence="11 14" id="KW-1133">Transmembrane helix</keyword>
<feature type="transmembrane region" description="Helical" evidence="14">
    <location>
        <begin position="20"/>
        <end position="41"/>
    </location>
</feature>
<dbReference type="SUPFAM" id="SSF47384">
    <property type="entry name" value="Homodimeric domain of signal transducing histidine kinase"/>
    <property type="match status" value="1"/>
</dbReference>
<keyword evidence="4" id="KW-1003">Cell membrane</keyword>
<dbReference type="InterPro" id="IPR036097">
    <property type="entry name" value="HisK_dim/P_sf"/>
</dbReference>
<dbReference type="Gene3D" id="3.30.565.10">
    <property type="entry name" value="Histidine kinase-like ATPase, C-terminal domain"/>
    <property type="match status" value="1"/>
</dbReference>
<dbReference type="InterPro" id="IPR036890">
    <property type="entry name" value="HATPase_C_sf"/>
</dbReference>
<evidence type="ECO:0000256" key="10">
    <source>
        <dbReference type="ARBA" id="ARBA00022840"/>
    </source>
</evidence>
<organism evidence="16 17">
    <name type="scientific">Acetivibrio clariflavus (strain DSM 19732 / NBRC 101661 / EBR45)</name>
    <name type="common">Clostridium clariflavum</name>
    <dbReference type="NCBI Taxonomy" id="720554"/>
    <lineage>
        <taxon>Bacteria</taxon>
        <taxon>Bacillati</taxon>
        <taxon>Bacillota</taxon>
        <taxon>Clostridia</taxon>
        <taxon>Eubacteriales</taxon>
        <taxon>Oscillospiraceae</taxon>
        <taxon>Acetivibrio</taxon>
    </lineage>
</organism>
<dbReference type="AlphaFoldDB" id="G8LTT6"/>